<evidence type="ECO:0000313" key="5">
    <source>
        <dbReference type="Proteomes" id="UP001415857"/>
    </source>
</evidence>
<dbReference type="Pfam" id="PF14226">
    <property type="entry name" value="DIOX_N"/>
    <property type="match status" value="1"/>
</dbReference>
<evidence type="ECO:0000256" key="1">
    <source>
        <dbReference type="ARBA" id="ARBA00022723"/>
    </source>
</evidence>
<dbReference type="AlphaFoldDB" id="A0AAP0RT74"/>
<keyword evidence="1" id="KW-0479">Metal-binding</keyword>
<comment type="caution">
    <text evidence="4">The sequence shown here is derived from an EMBL/GenBank/DDBJ whole genome shotgun (WGS) entry which is preliminary data.</text>
</comment>
<dbReference type="EMBL" id="JBBPBK010000006">
    <property type="protein sequence ID" value="KAK9283679.1"/>
    <property type="molecule type" value="Genomic_DNA"/>
</dbReference>
<dbReference type="InterPro" id="IPR026992">
    <property type="entry name" value="DIOX_N"/>
</dbReference>
<gene>
    <name evidence="4" type="ORF">L1049_011929</name>
</gene>
<accession>A0AAP0RT74</accession>
<protein>
    <recommendedName>
        <fullName evidence="3">Non-haem dioxygenase N-terminal domain-containing protein</fullName>
    </recommendedName>
</protein>
<name>A0AAP0RT74_LIQFO</name>
<keyword evidence="2" id="KW-0408">Iron</keyword>
<sequence length="151" mass="16893">MVLFLQNTSQSAPRMAAVGPENLAWSLPVPSVKELAVQRLETVPPQYIRDDVDNTVTTPSNPSGPVPLIDMAKLANPESQEAELQKLHSACKDSGLFQIINHGVIDESLNNMKKQLQEFSTCLHKRRSAGHRNQEVWKAMAKHLWSRKNKS</sequence>
<evidence type="ECO:0000256" key="2">
    <source>
        <dbReference type="ARBA" id="ARBA00023004"/>
    </source>
</evidence>
<dbReference type="GO" id="GO:0046872">
    <property type="term" value="F:metal ion binding"/>
    <property type="evidence" value="ECO:0007669"/>
    <property type="project" value="UniProtKB-KW"/>
</dbReference>
<feature type="domain" description="Non-haem dioxygenase N-terminal" evidence="3">
    <location>
        <begin position="66"/>
        <end position="119"/>
    </location>
</feature>
<reference evidence="4 5" key="1">
    <citation type="journal article" date="2024" name="Plant J.">
        <title>Genome sequences and population genomics reveal climatic adaptation and genomic divergence between two closely related sweetgum species.</title>
        <authorList>
            <person name="Xu W.Q."/>
            <person name="Ren C.Q."/>
            <person name="Zhang X.Y."/>
            <person name="Comes H.P."/>
            <person name="Liu X.H."/>
            <person name="Li Y.G."/>
            <person name="Kettle C.J."/>
            <person name="Jalonen R."/>
            <person name="Gaisberger H."/>
            <person name="Ma Y.Z."/>
            <person name="Qiu Y.X."/>
        </authorList>
    </citation>
    <scope>NUCLEOTIDE SEQUENCE [LARGE SCALE GENOMIC DNA]</scope>
    <source>
        <strain evidence="4">Hangzhou</strain>
    </source>
</reference>
<evidence type="ECO:0000259" key="3">
    <source>
        <dbReference type="Pfam" id="PF14226"/>
    </source>
</evidence>
<dbReference type="Gene3D" id="2.60.120.330">
    <property type="entry name" value="B-lactam Antibiotic, Isopenicillin N Synthase, Chain"/>
    <property type="match status" value="1"/>
</dbReference>
<organism evidence="4 5">
    <name type="scientific">Liquidambar formosana</name>
    <name type="common">Formosan gum</name>
    <dbReference type="NCBI Taxonomy" id="63359"/>
    <lineage>
        <taxon>Eukaryota</taxon>
        <taxon>Viridiplantae</taxon>
        <taxon>Streptophyta</taxon>
        <taxon>Embryophyta</taxon>
        <taxon>Tracheophyta</taxon>
        <taxon>Spermatophyta</taxon>
        <taxon>Magnoliopsida</taxon>
        <taxon>eudicotyledons</taxon>
        <taxon>Gunneridae</taxon>
        <taxon>Pentapetalae</taxon>
        <taxon>Saxifragales</taxon>
        <taxon>Altingiaceae</taxon>
        <taxon>Liquidambar</taxon>
    </lineage>
</organism>
<keyword evidence="5" id="KW-1185">Reference proteome</keyword>
<dbReference type="Proteomes" id="UP001415857">
    <property type="component" value="Unassembled WGS sequence"/>
</dbReference>
<dbReference type="SUPFAM" id="SSF51197">
    <property type="entry name" value="Clavaminate synthase-like"/>
    <property type="match status" value="1"/>
</dbReference>
<evidence type="ECO:0000313" key="4">
    <source>
        <dbReference type="EMBL" id="KAK9283679.1"/>
    </source>
</evidence>
<proteinExistence type="predicted"/>
<dbReference type="InterPro" id="IPR027443">
    <property type="entry name" value="IPNS-like_sf"/>
</dbReference>